<dbReference type="SMART" id="SM00580">
    <property type="entry name" value="PUG"/>
    <property type="match status" value="1"/>
</dbReference>
<evidence type="ECO:0000259" key="12">
    <source>
        <dbReference type="PROSITE" id="PS51392"/>
    </source>
</evidence>
<dbReference type="PROSITE" id="PS00108">
    <property type="entry name" value="PROTEIN_KINASE_ST"/>
    <property type="match status" value="1"/>
</dbReference>
<dbReference type="Proteomes" id="UP001642487">
    <property type="component" value="Chromosome 4"/>
</dbReference>
<name>A0ABP0YK05_9ROSI</name>
<keyword evidence="2" id="KW-0808">Transferase</keyword>
<evidence type="ECO:0000313" key="14">
    <source>
        <dbReference type="Proteomes" id="UP001642487"/>
    </source>
</evidence>
<organism evidence="13 14">
    <name type="scientific">Citrullus colocynthis</name>
    <name type="common">colocynth</name>
    <dbReference type="NCBI Taxonomy" id="252529"/>
    <lineage>
        <taxon>Eukaryota</taxon>
        <taxon>Viridiplantae</taxon>
        <taxon>Streptophyta</taxon>
        <taxon>Embryophyta</taxon>
        <taxon>Tracheophyta</taxon>
        <taxon>Spermatophyta</taxon>
        <taxon>Magnoliopsida</taxon>
        <taxon>eudicotyledons</taxon>
        <taxon>Gunneridae</taxon>
        <taxon>Pentapetalae</taxon>
        <taxon>rosids</taxon>
        <taxon>fabids</taxon>
        <taxon>Cucurbitales</taxon>
        <taxon>Cucurbitaceae</taxon>
        <taxon>Benincaseae</taxon>
        <taxon>Citrullus</taxon>
    </lineage>
</organism>
<evidence type="ECO:0000256" key="1">
    <source>
        <dbReference type="ARBA" id="ARBA00004167"/>
    </source>
</evidence>
<dbReference type="InterPro" id="IPR010513">
    <property type="entry name" value="KEN_dom"/>
</dbReference>
<dbReference type="InterPro" id="IPR011047">
    <property type="entry name" value="Quinoprotein_ADH-like_sf"/>
</dbReference>
<dbReference type="CDD" id="cd10422">
    <property type="entry name" value="RNase_Ire1"/>
    <property type="match status" value="1"/>
</dbReference>
<comment type="subcellular location">
    <subcellularLocation>
        <location evidence="1">Membrane</location>
        <topology evidence="1">Single-pass membrane protein</topology>
    </subcellularLocation>
</comment>
<feature type="domain" description="KEN" evidence="12">
    <location>
        <begin position="785"/>
        <end position="914"/>
    </location>
</feature>
<dbReference type="SMART" id="SM00220">
    <property type="entry name" value="S_TKc"/>
    <property type="match status" value="1"/>
</dbReference>
<dbReference type="PROSITE" id="PS50011">
    <property type="entry name" value="PROTEIN_KINASE_DOM"/>
    <property type="match status" value="1"/>
</dbReference>
<dbReference type="EMBL" id="OZ021738">
    <property type="protein sequence ID" value="CAK9320822.1"/>
    <property type="molecule type" value="Genomic_DNA"/>
</dbReference>
<evidence type="ECO:0000256" key="5">
    <source>
        <dbReference type="ARBA" id="ARBA00022741"/>
    </source>
</evidence>
<feature type="chain" id="PRO_5047356887" description="Non-specific serine/threonine protein kinase" evidence="10">
    <location>
        <begin position="29"/>
        <end position="917"/>
    </location>
</feature>
<dbReference type="InterPro" id="IPR000719">
    <property type="entry name" value="Prot_kinase_dom"/>
</dbReference>
<evidence type="ECO:0000256" key="2">
    <source>
        <dbReference type="ARBA" id="ARBA00022679"/>
    </source>
</evidence>
<sequence>MKCRFFRRLRLLLLMILRFLSFLGSSKSSEDSEFSVLNPYGDNSEGVARIGGRSLLSLPLKGKSSTALIAALDGAIHLVDSNSMKIIWSFSSGPPIYSSYQANIKPEHNQENASGVSRSFFFDCGDDWELYIHTEHGKMKLPSTIDEVVRNTPYIFEDGAVMTGSRTTTVFEVDLVTGELIRNHMSKFFSSELSNEGPGSYKSKQNLDIKDLVQSGVMNPVEPRLYITRTDYSLKSSFSNSKEVSWSLNVAEIGATLLCPDVENPIEGIPWTLQNNNSFEVDFAMPLSCQSKALVFRERSQFLSGPSGYKRLSEAHNMGNMSLVPFSGSLLPSELKVGNHINTHPEKFMLPGPASNIASPAVVPMPLVKINESSIIQEQKMGTLPGVVGLFFVFLMTMLVGLMKYGTTLAIKVKQSFIKEKSSSTSISRVISSKKNKPRKSKRSANSENRDVSISSEIEDVLMQREGSLNNGFHYNNLTNMAGGGRRIGKLFVTNKEIATGSNGTIILEGIYEGRPVAVKRLVKTHHDVASKEVQNLIVSDRHPNIVRWYGMDSDQDFVYLSLERCTCSLDDLIRICSDLPVNSMFGLDRDTGRMDEYNLHLESIKDAMPNLKLWKENGRPSSVLLKLMRDMVAGLEHLHELGIIHRDLKPQNVLIVKQQSICSKLSDMGISKRLPANVSSLGHRATGCGSSGWQAPEQLLRGRQTRAIDLFSLGCVLFFCITGGRHPFGDYLERDVNIVKNRMNLLLVNNIPEAVDLISRLLSPNPGLRPKASEVLQHPLFWSSEMRLSFLRDTSDRIELEDRETNLLKALESIAPLALGTEWDEKLEPIFIANIGRYRRYKYDSVRDLLRVMRNKLNHYRELPKEIQALIGTIPEGFDDYFARRFPRLLIEVYKVMSWFCRQEECFQKYFRSHVD</sequence>
<evidence type="ECO:0000256" key="10">
    <source>
        <dbReference type="SAM" id="SignalP"/>
    </source>
</evidence>
<feature type="domain" description="Protein kinase" evidence="11">
    <location>
        <begin position="492"/>
        <end position="782"/>
    </location>
</feature>
<dbReference type="Gene3D" id="1.10.510.10">
    <property type="entry name" value="Transferase(Phosphotransferase) domain 1"/>
    <property type="match status" value="1"/>
</dbReference>
<dbReference type="PANTHER" id="PTHR13954:SF6">
    <property type="entry name" value="NON-SPECIFIC SERINE_THREONINE PROTEIN KINASE"/>
    <property type="match status" value="1"/>
</dbReference>
<keyword evidence="4 10" id="KW-0732">Signal</keyword>
<dbReference type="InterPro" id="IPR045133">
    <property type="entry name" value="IRE1/2-like"/>
</dbReference>
<keyword evidence="14" id="KW-1185">Reference proteome</keyword>
<evidence type="ECO:0000313" key="13">
    <source>
        <dbReference type="EMBL" id="CAK9320822.1"/>
    </source>
</evidence>
<proteinExistence type="predicted"/>
<evidence type="ECO:0000256" key="6">
    <source>
        <dbReference type="ARBA" id="ARBA00022840"/>
    </source>
</evidence>
<keyword evidence="3 9" id="KW-0812">Transmembrane</keyword>
<dbReference type="SUPFAM" id="SSF56112">
    <property type="entry name" value="Protein kinase-like (PK-like)"/>
    <property type="match status" value="1"/>
</dbReference>
<evidence type="ECO:0000259" key="11">
    <source>
        <dbReference type="PROSITE" id="PS50011"/>
    </source>
</evidence>
<keyword evidence="5" id="KW-0547">Nucleotide-binding</keyword>
<evidence type="ECO:0000256" key="8">
    <source>
        <dbReference type="SAM" id="MobiDB-lite"/>
    </source>
</evidence>
<dbReference type="SUPFAM" id="SSF50998">
    <property type="entry name" value="Quinoprotein alcohol dehydrogenase-like"/>
    <property type="match status" value="1"/>
</dbReference>
<keyword evidence="7 9" id="KW-1133">Transmembrane helix</keyword>
<dbReference type="Pfam" id="PF00069">
    <property type="entry name" value="Pkinase"/>
    <property type="match status" value="1"/>
</dbReference>
<dbReference type="InterPro" id="IPR008271">
    <property type="entry name" value="Ser/Thr_kinase_AS"/>
</dbReference>
<evidence type="ECO:0000256" key="4">
    <source>
        <dbReference type="ARBA" id="ARBA00022729"/>
    </source>
</evidence>
<reference evidence="13 14" key="1">
    <citation type="submission" date="2024-03" db="EMBL/GenBank/DDBJ databases">
        <authorList>
            <person name="Gkanogiannis A."/>
            <person name="Becerra Lopez-Lavalle L."/>
        </authorList>
    </citation>
    <scope>NUCLEOTIDE SEQUENCE [LARGE SCALE GENOMIC DNA]</scope>
</reference>
<dbReference type="PANTHER" id="PTHR13954">
    <property type="entry name" value="IRE1-RELATED"/>
    <property type="match status" value="1"/>
</dbReference>
<evidence type="ECO:0000256" key="7">
    <source>
        <dbReference type="ARBA" id="ARBA00022989"/>
    </source>
</evidence>
<feature type="compositionally biased region" description="Basic residues" evidence="8">
    <location>
        <begin position="432"/>
        <end position="443"/>
    </location>
</feature>
<accession>A0ABP0YK05</accession>
<evidence type="ECO:0000256" key="9">
    <source>
        <dbReference type="SAM" id="Phobius"/>
    </source>
</evidence>
<evidence type="ECO:0008006" key="15">
    <source>
        <dbReference type="Google" id="ProtNLM"/>
    </source>
</evidence>
<evidence type="ECO:0000256" key="3">
    <source>
        <dbReference type="ARBA" id="ARBA00022692"/>
    </source>
</evidence>
<keyword evidence="9" id="KW-0472">Membrane</keyword>
<dbReference type="InterPro" id="IPR011009">
    <property type="entry name" value="Kinase-like_dom_sf"/>
</dbReference>
<keyword evidence="6" id="KW-0067">ATP-binding</keyword>
<dbReference type="InterPro" id="IPR038357">
    <property type="entry name" value="KEN_sf"/>
</dbReference>
<feature type="transmembrane region" description="Helical" evidence="9">
    <location>
        <begin position="383"/>
        <end position="402"/>
    </location>
</feature>
<dbReference type="Gene3D" id="1.20.1440.180">
    <property type="entry name" value="KEN domain"/>
    <property type="match status" value="1"/>
</dbReference>
<feature type="signal peptide" evidence="10">
    <location>
        <begin position="1"/>
        <end position="28"/>
    </location>
</feature>
<dbReference type="Gene3D" id="3.30.200.20">
    <property type="entry name" value="Phosphorylase Kinase, domain 1"/>
    <property type="match status" value="1"/>
</dbReference>
<protein>
    <recommendedName>
        <fullName evidence="15">Non-specific serine/threonine protein kinase</fullName>
    </recommendedName>
</protein>
<feature type="region of interest" description="Disordered" evidence="8">
    <location>
        <begin position="428"/>
        <end position="451"/>
    </location>
</feature>
<dbReference type="PROSITE" id="PS51392">
    <property type="entry name" value="KEN"/>
    <property type="match status" value="1"/>
</dbReference>
<dbReference type="Pfam" id="PF06479">
    <property type="entry name" value="Ribonuc_2-5A"/>
    <property type="match status" value="1"/>
</dbReference>
<gene>
    <name evidence="13" type="ORF">CITCOLO1_LOCUS12878</name>
</gene>